<proteinExistence type="predicted"/>
<accession>A0ABY1VQD0</accession>
<evidence type="ECO:0000313" key="2">
    <source>
        <dbReference type="Proteomes" id="UP000250006"/>
    </source>
</evidence>
<gene>
    <name evidence="1" type="ORF">NCTC11535_01278</name>
</gene>
<organism evidence="1 2">
    <name type="scientific">Actinomyces bovis</name>
    <dbReference type="NCBI Taxonomy" id="1658"/>
    <lineage>
        <taxon>Bacteria</taxon>
        <taxon>Bacillati</taxon>
        <taxon>Actinomycetota</taxon>
        <taxon>Actinomycetes</taxon>
        <taxon>Actinomycetales</taxon>
        <taxon>Actinomycetaceae</taxon>
        <taxon>Actinomyces</taxon>
    </lineage>
</organism>
<dbReference type="EMBL" id="UAPQ01000007">
    <property type="protein sequence ID" value="SPT53607.1"/>
    <property type="molecule type" value="Genomic_DNA"/>
</dbReference>
<sequence>MAVGGWWRARSGRQRAVILLVIALTATSSFLGWQVYQLTRPEPEFLCGHLPATQLVPIVGYQPRQDGPAFERGTWYSCDAISQHPDLPAPATSMLWQSRERADMTAVYLPTEKLKEIADKDSGVLFESEIPGHPEAFLFTDYWVPCVYWVNQTHSVRACADLTNEDSTDQRDNVINQLRTLILAHATKYIPSQPTPSPK</sequence>
<name>A0ABY1VQD0_9ACTO</name>
<evidence type="ECO:0000313" key="1">
    <source>
        <dbReference type="EMBL" id="SPT53607.1"/>
    </source>
</evidence>
<protein>
    <recommendedName>
        <fullName evidence="3">DUF3558 domain-containing protein</fullName>
    </recommendedName>
</protein>
<keyword evidence="2" id="KW-1185">Reference proteome</keyword>
<dbReference type="Proteomes" id="UP000250006">
    <property type="component" value="Unassembled WGS sequence"/>
</dbReference>
<reference evidence="1 2" key="1">
    <citation type="submission" date="2018-06" db="EMBL/GenBank/DDBJ databases">
        <authorList>
            <consortium name="Pathogen Informatics"/>
            <person name="Doyle S."/>
        </authorList>
    </citation>
    <scope>NUCLEOTIDE SEQUENCE [LARGE SCALE GENOMIC DNA]</scope>
    <source>
        <strain evidence="1 2">NCTC11535</strain>
    </source>
</reference>
<comment type="caution">
    <text evidence="1">The sequence shown here is derived from an EMBL/GenBank/DDBJ whole genome shotgun (WGS) entry which is preliminary data.</text>
</comment>
<evidence type="ECO:0008006" key="3">
    <source>
        <dbReference type="Google" id="ProtNLM"/>
    </source>
</evidence>